<gene>
    <name evidence="1" type="ORF">NDI38_04620</name>
</gene>
<accession>A0ABV0KER7</accession>
<reference evidence="1 2" key="1">
    <citation type="submission" date="2022-04" db="EMBL/GenBank/DDBJ databases">
        <title>Positive selection, recombination, and allopatry shape intraspecific diversity of widespread and dominant cyanobacteria.</title>
        <authorList>
            <person name="Wei J."/>
            <person name="Shu W."/>
            <person name="Hu C."/>
        </authorList>
    </citation>
    <scope>NUCLEOTIDE SEQUENCE [LARGE SCALE GENOMIC DNA]</scope>
    <source>
        <strain evidence="1 2">AS-A4</strain>
    </source>
</reference>
<evidence type="ECO:0000313" key="1">
    <source>
        <dbReference type="EMBL" id="MEP1057712.1"/>
    </source>
</evidence>
<dbReference type="EMBL" id="JAMPLM010000002">
    <property type="protein sequence ID" value="MEP1057712.1"/>
    <property type="molecule type" value="Genomic_DNA"/>
</dbReference>
<evidence type="ECO:0008006" key="3">
    <source>
        <dbReference type="Google" id="ProtNLM"/>
    </source>
</evidence>
<comment type="caution">
    <text evidence="1">The sequence shown here is derived from an EMBL/GenBank/DDBJ whole genome shotgun (WGS) entry which is preliminary data.</text>
</comment>
<protein>
    <recommendedName>
        <fullName evidence="3">HNH endonuclease</fullName>
    </recommendedName>
</protein>
<dbReference type="Proteomes" id="UP001476950">
    <property type="component" value="Unassembled WGS sequence"/>
</dbReference>
<name>A0ABV0KER7_9CYAN</name>
<dbReference type="RefSeq" id="WP_190450768.1">
    <property type="nucleotide sequence ID" value="NZ_JAMPLM010000002.1"/>
</dbReference>
<evidence type="ECO:0000313" key="2">
    <source>
        <dbReference type="Proteomes" id="UP001476950"/>
    </source>
</evidence>
<organism evidence="1 2">
    <name type="scientific">Stenomitos frigidus AS-A4</name>
    <dbReference type="NCBI Taxonomy" id="2933935"/>
    <lineage>
        <taxon>Bacteria</taxon>
        <taxon>Bacillati</taxon>
        <taxon>Cyanobacteriota</taxon>
        <taxon>Cyanophyceae</taxon>
        <taxon>Leptolyngbyales</taxon>
        <taxon>Leptolyngbyaceae</taxon>
        <taxon>Stenomitos</taxon>
    </lineage>
</organism>
<keyword evidence="2" id="KW-1185">Reference proteome</keyword>
<sequence length="261" mass="30418">MSTFLQAAQPLCHQCQSSDAWKNGKQKNGLQAYKCKACKTVFTKESRQGFKKRRRCRNFDSFRIRYKRLYSIWDLMIKRCYDPSYGNWIRYGGRGIKVCDRWLNSFEAFVSDMGDRPSPEYSLDRTDNNADYTPENCRWATAKEQGRNKRNNRLITINGETKCLSEWAESFGISASVVYQRLRSGWDFQTALKAPVQTLFSSIGRKKPRRLLTFKGETKTIAEWSRHTGISRPTLQARIDKGWTAEKALTEPINQSKRRYG</sequence>
<proteinExistence type="predicted"/>